<gene>
    <name evidence="1" type="ORF">CLHUN_20010</name>
</gene>
<dbReference type="STRING" id="48256.CLHUN_20010"/>
<name>A0A1V4SJX4_RUMHU</name>
<sequence>MKLRLKIISIAAVLILIVSAWVVNIRAFLSYSIDDPVFLKAYLAYHTDENTEAEFYYITNSYDKNNWYEASFPEIDSDKFYTNTFEMQAIRNSSYKINKLVIRLNSVFLKNGAERLVDKAAEKPVYISKLMLTDKDNISREYDFGRLCMYREEQISNNALQFENGMSSSDSRGHSTARALDNIRLTAVESPFMDIVQEMFDVRINGTSISDFTFPIDMATDDSIEVEYALKDVSKVPGYQFSRVFIPIRLSGVDSAGGRCEMSNMVHCDQYYKLTAGDVRNFIREGR</sequence>
<organism evidence="1 2">
    <name type="scientific">Ruminiclostridium hungatei</name>
    <name type="common">Clostridium hungatei</name>
    <dbReference type="NCBI Taxonomy" id="48256"/>
    <lineage>
        <taxon>Bacteria</taxon>
        <taxon>Bacillati</taxon>
        <taxon>Bacillota</taxon>
        <taxon>Clostridia</taxon>
        <taxon>Eubacteriales</taxon>
        <taxon>Oscillospiraceae</taxon>
        <taxon>Ruminiclostridium</taxon>
    </lineage>
</organism>
<dbReference type="Proteomes" id="UP000191554">
    <property type="component" value="Unassembled WGS sequence"/>
</dbReference>
<proteinExistence type="predicted"/>
<evidence type="ECO:0000313" key="1">
    <source>
        <dbReference type="EMBL" id="OPX44202.1"/>
    </source>
</evidence>
<keyword evidence="2" id="KW-1185">Reference proteome</keyword>
<dbReference type="AlphaFoldDB" id="A0A1V4SJX4"/>
<protein>
    <submittedName>
        <fullName evidence="1">Uncharacterized protein</fullName>
    </submittedName>
</protein>
<evidence type="ECO:0000313" key="2">
    <source>
        <dbReference type="Proteomes" id="UP000191554"/>
    </source>
</evidence>
<accession>A0A1V4SJX4</accession>
<dbReference type="RefSeq" id="WP_080064433.1">
    <property type="nucleotide sequence ID" value="NZ_MZGX01000011.1"/>
</dbReference>
<comment type="caution">
    <text evidence="1">The sequence shown here is derived from an EMBL/GenBank/DDBJ whole genome shotgun (WGS) entry which is preliminary data.</text>
</comment>
<dbReference type="EMBL" id="MZGX01000011">
    <property type="protein sequence ID" value="OPX44202.1"/>
    <property type="molecule type" value="Genomic_DNA"/>
</dbReference>
<reference evidence="1 2" key="1">
    <citation type="submission" date="2017-03" db="EMBL/GenBank/DDBJ databases">
        <title>Genome sequence of Clostridium hungatei DSM 14427.</title>
        <authorList>
            <person name="Poehlein A."/>
            <person name="Daniel R."/>
        </authorList>
    </citation>
    <scope>NUCLEOTIDE SEQUENCE [LARGE SCALE GENOMIC DNA]</scope>
    <source>
        <strain evidence="1 2">DSM 14427</strain>
    </source>
</reference>